<feature type="domain" description="GGDEF" evidence="1">
    <location>
        <begin position="33"/>
        <end position="168"/>
    </location>
</feature>
<dbReference type="InterPro" id="IPR050469">
    <property type="entry name" value="Diguanylate_Cyclase"/>
</dbReference>
<dbReference type="AlphaFoldDB" id="A0A8A4ZFD0"/>
<dbReference type="GO" id="GO:0005886">
    <property type="term" value="C:plasma membrane"/>
    <property type="evidence" value="ECO:0007669"/>
    <property type="project" value="TreeGrafter"/>
</dbReference>
<accession>A0A8A4ZFD0</accession>
<dbReference type="CDD" id="cd01949">
    <property type="entry name" value="GGDEF"/>
    <property type="match status" value="1"/>
</dbReference>
<dbReference type="EMBL" id="CP071868">
    <property type="protein sequence ID" value="QTE30005.1"/>
    <property type="molecule type" value="Genomic_DNA"/>
</dbReference>
<dbReference type="NCBIfam" id="TIGR00254">
    <property type="entry name" value="GGDEF"/>
    <property type="match status" value="1"/>
</dbReference>
<gene>
    <name evidence="2" type="ORF">J4E96_02975</name>
</gene>
<keyword evidence="3" id="KW-1185">Reference proteome</keyword>
<dbReference type="InterPro" id="IPR043128">
    <property type="entry name" value="Rev_trsase/Diguanyl_cyclase"/>
</dbReference>
<dbReference type="FunFam" id="3.30.70.270:FF:000001">
    <property type="entry name" value="Diguanylate cyclase domain protein"/>
    <property type="match status" value="1"/>
</dbReference>
<dbReference type="PANTHER" id="PTHR45138:SF9">
    <property type="entry name" value="DIGUANYLATE CYCLASE DGCM-RELATED"/>
    <property type="match status" value="1"/>
</dbReference>
<dbReference type="PROSITE" id="PS50887">
    <property type="entry name" value="GGDEF"/>
    <property type="match status" value="1"/>
</dbReference>
<protein>
    <submittedName>
        <fullName evidence="2">GGDEF domain-containing protein</fullName>
    </submittedName>
</protein>
<evidence type="ECO:0000313" key="2">
    <source>
        <dbReference type="EMBL" id="QTE30005.1"/>
    </source>
</evidence>
<dbReference type="GO" id="GO:1902201">
    <property type="term" value="P:negative regulation of bacterial-type flagellum-dependent cell motility"/>
    <property type="evidence" value="ECO:0007669"/>
    <property type="project" value="TreeGrafter"/>
</dbReference>
<name>A0A8A4ZFD0_9MICO</name>
<dbReference type="KEGG" id="psic:J4E96_02975"/>
<dbReference type="SMART" id="SM00267">
    <property type="entry name" value="GGDEF"/>
    <property type="match status" value="1"/>
</dbReference>
<dbReference type="SUPFAM" id="SSF55073">
    <property type="entry name" value="Nucleotide cyclase"/>
    <property type="match status" value="1"/>
</dbReference>
<dbReference type="GO" id="GO:0043709">
    <property type="term" value="P:cell adhesion involved in single-species biofilm formation"/>
    <property type="evidence" value="ECO:0007669"/>
    <property type="project" value="TreeGrafter"/>
</dbReference>
<organism evidence="2 3">
    <name type="scientific">Pengzhenrongella sicca</name>
    <dbReference type="NCBI Taxonomy" id="2819238"/>
    <lineage>
        <taxon>Bacteria</taxon>
        <taxon>Bacillati</taxon>
        <taxon>Actinomycetota</taxon>
        <taxon>Actinomycetes</taxon>
        <taxon>Micrococcales</taxon>
        <taxon>Pengzhenrongella</taxon>
    </lineage>
</organism>
<dbReference type="GO" id="GO:0052621">
    <property type="term" value="F:diguanylate cyclase activity"/>
    <property type="evidence" value="ECO:0007669"/>
    <property type="project" value="TreeGrafter"/>
</dbReference>
<dbReference type="Proteomes" id="UP000663937">
    <property type="component" value="Chromosome"/>
</dbReference>
<dbReference type="InterPro" id="IPR029787">
    <property type="entry name" value="Nucleotide_cyclase"/>
</dbReference>
<evidence type="ECO:0000259" key="1">
    <source>
        <dbReference type="PROSITE" id="PS50887"/>
    </source>
</evidence>
<reference evidence="2" key="1">
    <citation type="submission" date="2021-03" db="EMBL/GenBank/DDBJ databases">
        <title>Pengzhenrongella sicca gen. nov., sp. nov., a new member of suborder Micrococcineae isolated from High-Arctic tundra soil.</title>
        <authorList>
            <person name="Peng F."/>
        </authorList>
    </citation>
    <scope>NUCLEOTIDE SEQUENCE</scope>
    <source>
        <strain evidence="2">LRZ-2</strain>
    </source>
</reference>
<proteinExistence type="predicted"/>
<dbReference type="InterPro" id="IPR000160">
    <property type="entry name" value="GGDEF_dom"/>
</dbReference>
<dbReference type="PANTHER" id="PTHR45138">
    <property type="entry name" value="REGULATORY COMPONENTS OF SENSORY TRANSDUCTION SYSTEM"/>
    <property type="match status" value="1"/>
</dbReference>
<dbReference type="Pfam" id="PF00990">
    <property type="entry name" value="GGDEF"/>
    <property type="match status" value="1"/>
</dbReference>
<sequence>MLAEQDPLTGLYNRRYVDAQLSLALMRLRDGGPELAIAMIDLDHFKRVNDRFSHEVGDDVLRELGELLSRCADAVRGGVAARIGGEEFLVILPGTDRAAARTCFEAPRREIADRDWAPIAAGLAVTASIGVVSAPGDGQRSSALLRLADERLYAAKAAGRNIVIADGADETSR</sequence>
<dbReference type="Gene3D" id="3.30.70.270">
    <property type="match status" value="1"/>
</dbReference>
<dbReference type="RefSeq" id="WP_227424320.1">
    <property type="nucleotide sequence ID" value="NZ_CP071868.1"/>
</dbReference>
<evidence type="ECO:0000313" key="3">
    <source>
        <dbReference type="Proteomes" id="UP000663937"/>
    </source>
</evidence>